<dbReference type="Proteomes" id="UP000317881">
    <property type="component" value="Unassembled WGS sequence"/>
</dbReference>
<evidence type="ECO:0000256" key="2">
    <source>
        <dbReference type="PROSITE-ProRule" id="PRU00335"/>
    </source>
</evidence>
<evidence type="ECO:0000313" key="5">
    <source>
        <dbReference type="EMBL" id="GEC05530.1"/>
    </source>
</evidence>
<feature type="DNA-binding region" description="H-T-H motif" evidence="2">
    <location>
        <begin position="37"/>
        <end position="56"/>
    </location>
</feature>
<dbReference type="Gene3D" id="1.10.357.10">
    <property type="entry name" value="Tetracycline Repressor, domain 2"/>
    <property type="match status" value="1"/>
</dbReference>
<evidence type="ECO:0000259" key="4">
    <source>
        <dbReference type="PROSITE" id="PS50977"/>
    </source>
</evidence>
<dbReference type="PRINTS" id="PR00455">
    <property type="entry name" value="HTHTETR"/>
</dbReference>
<evidence type="ECO:0000256" key="3">
    <source>
        <dbReference type="SAM" id="MobiDB-lite"/>
    </source>
</evidence>
<evidence type="ECO:0000313" key="6">
    <source>
        <dbReference type="Proteomes" id="UP000317881"/>
    </source>
</evidence>
<feature type="domain" description="HTH tetR-type" evidence="4">
    <location>
        <begin position="14"/>
        <end position="74"/>
    </location>
</feature>
<dbReference type="GO" id="GO:0003700">
    <property type="term" value="F:DNA-binding transcription factor activity"/>
    <property type="evidence" value="ECO:0007669"/>
    <property type="project" value="TreeGrafter"/>
</dbReference>
<dbReference type="SUPFAM" id="SSF46689">
    <property type="entry name" value="Homeodomain-like"/>
    <property type="match status" value="1"/>
</dbReference>
<dbReference type="EMBL" id="BJND01000021">
    <property type="protein sequence ID" value="GEC05530.1"/>
    <property type="molecule type" value="Genomic_DNA"/>
</dbReference>
<keyword evidence="1 2" id="KW-0238">DNA-binding</keyword>
<evidence type="ECO:0000256" key="1">
    <source>
        <dbReference type="ARBA" id="ARBA00023125"/>
    </source>
</evidence>
<dbReference type="InterPro" id="IPR041483">
    <property type="entry name" value="TetR_C_34"/>
</dbReference>
<dbReference type="GO" id="GO:0000976">
    <property type="term" value="F:transcription cis-regulatory region binding"/>
    <property type="evidence" value="ECO:0007669"/>
    <property type="project" value="TreeGrafter"/>
</dbReference>
<keyword evidence="6" id="KW-1185">Reference proteome</keyword>
<dbReference type="Pfam" id="PF00440">
    <property type="entry name" value="TetR_N"/>
    <property type="match status" value="1"/>
</dbReference>
<feature type="compositionally biased region" description="Basic residues" evidence="3">
    <location>
        <begin position="180"/>
        <end position="193"/>
    </location>
</feature>
<dbReference type="InterPro" id="IPR009057">
    <property type="entry name" value="Homeodomain-like_sf"/>
</dbReference>
<dbReference type="AlphaFoldDB" id="A0A4Y3VI95"/>
<name>A0A4Y3VI95_9ACTN</name>
<dbReference type="Pfam" id="PF17929">
    <property type="entry name" value="TetR_C_34"/>
    <property type="match status" value="1"/>
</dbReference>
<organism evidence="5 6">
    <name type="scientific">Streptomyces spinoverrucosus</name>
    <dbReference type="NCBI Taxonomy" id="284043"/>
    <lineage>
        <taxon>Bacteria</taxon>
        <taxon>Bacillati</taxon>
        <taxon>Actinomycetota</taxon>
        <taxon>Actinomycetes</taxon>
        <taxon>Kitasatosporales</taxon>
        <taxon>Streptomycetaceae</taxon>
        <taxon>Streptomyces</taxon>
    </lineage>
</organism>
<proteinExistence type="predicted"/>
<dbReference type="InterPro" id="IPR050109">
    <property type="entry name" value="HTH-type_TetR-like_transc_reg"/>
</dbReference>
<dbReference type="PANTHER" id="PTHR30055:SF178">
    <property type="entry name" value="POSSIBLE TRANSCRIPTIONAL REGULATORY PROTEIN"/>
    <property type="match status" value="1"/>
</dbReference>
<feature type="region of interest" description="Disordered" evidence="3">
    <location>
        <begin position="170"/>
        <end position="211"/>
    </location>
</feature>
<gene>
    <name evidence="5" type="ORF">SSP24_31850</name>
</gene>
<sequence length="264" mass="28787">MSEFQRARRPEHKEQRRQAILSAARRLATDSGVHNVTLSGVAAAVGLAKSNLSRYFGTREEMYLELASECWRDWRQAVVDRLSTGDDVVTTLTETMQARPMFCDLLGHTATSLEHNVSVPAARDHKHTVIVVIEELGAAVAAADQRLTEREGRDLVTAAAGLAGAVYAAANPPPPPWPKRTSRTRNSPRRGCRSCRPCSASSARSLRDCPPCGRKTLTAQRVDRETSSVPKRGPTLTALHVTVLVPRPVNGAGHERLQKTEISG</sequence>
<accession>A0A4Y3VI95</accession>
<dbReference type="InterPro" id="IPR001647">
    <property type="entry name" value="HTH_TetR"/>
</dbReference>
<reference evidence="5 6" key="1">
    <citation type="submission" date="2019-06" db="EMBL/GenBank/DDBJ databases">
        <title>Whole genome shotgun sequence of Streptomyces spinoverrucosus NBRC 14228.</title>
        <authorList>
            <person name="Hosoyama A."/>
            <person name="Uohara A."/>
            <person name="Ohji S."/>
            <person name="Ichikawa N."/>
        </authorList>
    </citation>
    <scope>NUCLEOTIDE SEQUENCE [LARGE SCALE GENOMIC DNA]</scope>
    <source>
        <strain evidence="5 6">NBRC 14228</strain>
    </source>
</reference>
<feature type="compositionally biased region" description="Low complexity" evidence="3">
    <location>
        <begin position="194"/>
        <end position="204"/>
    </location>
</feature>
<comment type="caution">
    <text evidence="5">The sequence shown here is derived from an EMBL/GenBank/DDBJ whole genome shotgun (WGS) entry which is preliminary data.</text>
</comment>
<dbReference type="PANTHER" id="PTHR30055">
    <property type="entry name" value="HTH-TYPE TRANSCRIPTIONAL REGULATOR RUTR"/>
    <property type="match status" value="1"/>
</dbReference>
<dbReference type="PROSITE" id="PS50977">
    <property type="entry name" value="HTH_TETR_2"/>
    <property type="match status" value="1"/>
</dbReference>
<protein>
    <recommendedName>
        <fullName evidence="4">HTH tetR-type domain-containing protein</fullName>
    </recommendedName>
</protein>